<proteinExistence type="predicted"/>
<dbReference type="RefSeq" id="WP_155034887.1">
    <property type="nucleotide sequence ID" value="NZ_JBHTIG010000052.1"/>
</dbReference>
<dbReference type="Proteomes" id="UP000488936">
    <property type="component" value="Unassembled WGS sequence"/>
</dbReference>
<name>A0A7K1GJD9_9FLAO</name>
<dbReference type="AlphaFoldDB" id="A0A7K1GJD9"/>
<keyword evidence="3" id="KW-1185">Reference proteome</keyword>
<evidence type="ECO:0000313" key="3">
    <source>
        <dbReference type="Proteomes" id="UP000488936"/>
    </source>
</evidence>
<comment type="caution">
    <text evidence="2">The sequence shown here is derived from an EMBL/GenBank/DDBJ whole genome shotgun (WGS) entry which is preliminary data.</text>
</comment>
<dbReference type="Pfam" id="PF13739">
    <property type="entry name" value="PdaC"/>
    <property type="match status" value="1"/>
</dbReference>
<dbReference type="InterPro" id="IPR025303">
    <property type="entry name" value="PdaC"/>
</dbReference>
<dbReference type="PROSITE" id="PS51257">
    <property type="entry name" value="PROKAR_LIPOPROTEIN"/>
    <property type="match status" value="1"/>
</dbReference>
<evidence type="ECO:0000259" key="1">
    <source>
        <dbReference type="Pfam" id="PF13739"/>
    </source>
</evidence>
<feature type="domain" description="Deacetylase PdaC" evidence="1">
    <location>
        <begin position="42"/>
        <end position="147"/>
    </location>
</feature>
<dbReference type="EMBL" id="WMJY01000004">
    <property type="protein sequence ID" value="MTH28908.1"/>
    <property type="molecule type" value="Genomic_DNA"/>
</dbReference>
<organism evidence="2 3">
    <name type="scientific">Myroides pelagicus</name>
    <dbReference type="NCBI Taxonomy" id="270914"/>
    <lineage>
        <taxon>Bacteria</taxon>
        <taxon>Pseudomonadati</taxon>
        <taxon>Bacteroidota</taxon>
        <taxon>Flavobacteriia</taxon>
        <taxon>Flavobacteriales</taxon>
        <taxon>Flavobacteriaceae</taxon>
        <taxon>Myroides</taxon>
    </lineage>
</organism>
<sequence>MKKILYLLFIGMILIGCKEEKKETPTALFFKDKHYEATIQNEVGTTEVKINVPVIVDENNPVVQVINEHILKEITELISFENDLDETNSYDELIKSFLQAYTDFSQQFPDDDLAWNAKIKASTTFYNANILAIELDYYTFAGGAHGFKGKKSLIYDLKSGKEIDEDDIFSDWDSLSKLLADKLDYYEDLKDNQGKIEYPEDIFILEDTFIMTFINPNNYPFTDKVDEVVFNKSEIDSFIVIDISKKDLPIRQSN</sequence>
<accession>A0A7K1GJD9</accession>
<reference evidence="2 3" key="1">
    <citation type="journal article" date="2006" name="Int. J. Syst. Evol. Microbiol.">
        <title>Myroides pelagicus sp. nov., isolated from seawater in Thailand.</title>
        <authorList>
            <person name="Yoon J."/>
            <person name="Maneerat S."/>
            <person name="Kawai F."/>
            <person name="Yokota A."/>
        </authorList>
    </citation>
    <scope>NUCLEOTIDE SEQUENCE [LARGE SCALE GENOMIC DNA]</scope>
    <source>
        <strain evidence="2 3">SM1T</strain>
    </source>
</reference>
<evidence type="ECO:0000313" key="2">
    <source>
        <dbReference type="EMBL" id="MTH28908.1"/>
    </source>
</evidence>
<gene>
    <name evidence="2" type="ORF">GJV77_03090</name>
</gene>
<dbReference type="Gene3D" id="3.30.565.40">
    <property type="entry name" value="Fervidobacterium nodosum Rt17-B1 like"/>
    <property type="match status" value="1"/>
</dbReference>
<dbReference type="OrthoDB" id="594879at2"/>
<protein>
    <submittedName>
        <fullName evidence="2">DUF4163 domain-containing protein</fullName>
    </submittedName>
</protein>